<feature type="signal peptide" evidence="2">
    <location>
        <begin position="1"/>
        <end position="32"/>
    </location>
</feature>
<protein>
    <recommendedName>
        <fullName evidence="4">Spondin domain-containing protein</fullName>
    </recommendedName>
</protein>
<dbReference type="EMBL" id="HBNR01078657">
    <property type="protein sequence ID" value="CAE4655278.1"/>
    <property type="molecule type" value="Transcribed_RNA"/>
</dbReference>
<gene>
    <name evidence="3" type="ORF">AMON00008_LOCUS56076</name>
</gene>
<feature type="region of interest" description="Disordered" evidence="1">
    <location>
        <begin position="575"/>
        <end position="603"/>
    </location>
</feature>
<feature type="chain" id="PRO_5030957317" description="Spondin domain-containing protein" evidence="2">
    <location>
        <begin position="33"/>
        <end position="629"/>
    </location>
</feature>
<evidence type="ECO:0000256" key="2">
    <source>
        <dbReference type="SAM" id="SignalP"/>
    </source>
</evidence>
<dbReference type="AlphaFoldDB" id="A0A7S4SU46"/>
<reference evidence="3" key="1">
    <citation type="submission" date="2021-01" db="EMBL/GenBank/DDBJ databases">
        <authorList>
            <person name="Corre E."/>
            <person name="Pelletier E."/>
            <person name="Niang G."/>
            <person name="Scheremetjew M."/>
            <person name="Finn R."/>
            <person name="Kale V."/>
            <person name="Holt S."/>
            <person name="Cochrane G."/>
            <person name="Meng A."/>
            <person name="Brown T."/>
            <person name="Cohen L."/>
        </authorList>
    </citation>
    <scope>NUCLEOTIDE SEQUENCE</scope>
    <source>
        <strain evidence="3">CCMP3105</strain>
    </source>
</reference>
<accession>A0A7S4SU46</accession>
<dbReference type="SMART" id="SM00209">
    <property type="entry name" value="TSP1"/>
    <property type="match status" value="2"/>
</dbReference>
<keyword evidence="2" id="KW-0732">Signal</keyword>
<organism evidence="3">
    <name type="scientific">Alexandrium monilatum</name>
    <dbReference type="NCBI Taxonomy" id="311494"/>
    <lineage>
        <taxon>Eukaryota</taxon>
        <taxon>Sar</taxon>
        <taxon>Alveolata</taxon>
        <taxon>Dinophyceae</taxon>
        <taxon>Gonyaulacales</taxon>
        <taxon>Pyrocystaceae</taxon>
        <taxon>Alexandrium</taxon>
    </lineage>
</organism>
<dbReference type="PROSITE" id="PS50092">
    <property type="entry name" value="TSP1"/>
    <property type="match status" value="1"/>
</dbReference>
<evidence type="ECO:0008006" key="4">
    <source>
        <dbReference type="Google" id="ProtNLM"/>
    </source>
</evidence>
<evidence type="ECO:0000313" key="3">
    <source>
        <dbReference type="EMBL" id="CAE4655278.1"/>
    </source>
</evidence>
<name>A0A7S4SU46_9DINO</name>
<sequence>MPMCIDGLVMRGKSKGTVIVLLGLLLTGRREAARPTRKSEVGGSVSLDKDTFNEQVSHLHVHPSTHRSSRRREGESPFLVVTFALHATARTLLFVLPPGYLPVIDSLLPTSCGIFTPSERTNYSAYSRATGAQPLAPHISECQLKPAKNANKTEIVLQLCEGVDGLSLERDGGPGHTPAVLKWWFFHLHAWNPDDNPSREDNVFELHWSETTGAGWAGSTQQQGDPVLGDWDCAYADWEHWGGCSARCGGGVQRLRRRILLEPPPGGSGIRCTETVERSLPCSTHPCVWPCEHAEEIRGHCSAECGGGVRIVRMRWHGEHCPDQRDPHAIRREACNTQPCRPRCELDDKWTVVTPCSEHCGPGYFWMMRTIVAKESNDDACQPEWRRLPCLRQHCTPLTVLRPDVNIRPYPEDTFQAAVLFKVPVLARVIQLNAPEGFSFGDIGQDCTISSHDLAPHFDHCEVGVRESQAVIKLSTPLPPTYARAHGKSSPQRPDAAAADEEFDDRHQLTVSVRNAPCKVDQWVPDIMVTTMTCDIPPDNNRWVMEFGEDATTRWESLSTESYPLYWPHASGEIGQKAGQAREQPAAKASSGDAGGEQNGSRRPEFCSARIACKDPSAKCGRNGICQPR</sequence>
<dbReference type="InterPro" id="IPR036383">
    <property type="entry name" value="TSP1_rpt_sf"/>
</dbReference>
<proteinExistence type="predicted"/>
<evidence type="ECO:0000256" key="1">
    <source>
        <dbReference type="SAM" id="MobiDB-lite"/>
    </source>
</evidence>
<dbReference type="Gene3D" id="2.20.100.10">
    <property type="entry name" value="Thrombospondin type-1 (TSP1) repeat"/>
    <property type="match status" value="1"/>
</dbReference>
<dbReference type="InterPro" id="IPR000884">
    <property type="entry name" value="TSP1_rpt"/>
</dbReference>
<dbReference type="SUPFAM" id="SSF82895">
    <property type="entry name" value="TSP-1 type 1 repeat"/>
    <property type="match status" value="1"/>
</dbReference>
<dbReference type="Pfam" id="PF00090">
    <property type="entry name" value="TSP_1"/>
    <property type="match status" value="1"/>
</dbReference>
<feature type="region of interest" description="Disordered" evidence="1">
    <location>
        <begin position="482"/>
        <end position="503"/>
    </location>
</feature>